<dbReference type="InterPro" id="IPR028889">
    <property type="entry name" value="USP"/>
</dbReference>
<dbReference type="InterPro" id="IPR050164">
    <property type="entry name" value="Peptidase_C19"/>
</dbReference>
<dbReference type="GO" id="GO:0016579">
    <property type="term" value="P:protein deubiquitination"/>
    <property type="evidence" value="ECO:0007669"/>
    <property type="project" value="InterPro"/>
</dbReference>
<dbReference type="GO" id="GO:0005829">
    <property type="term" value="C:cytosol"/>
    <property type="evidence" value="ECO:0007669"/>
    <property type="project" value="TreeGrafter"/>
</dbReference>
<keyword evidence="5" id="KW-1185">Reference proteome</keyword>
<dbReference type="Proteomes" id="UP000694866">
    <property type="component" value="Unplaced"/>
</dbReference>
<dbReference type="GeneID" id="105271420"/>
<dbReference type="InterPro" id="IPR038765">
    <property type="entry name" value="Papain-like_cys_pep_sf"/>
</dbReference>
<organism evidence="4">
    <name type="scientific">Fopius arisanus</name>
    <dbReference type="NCBI Taxonomy" id="64838"/>
    <lineage>
        <taxon>Eukaryota</taxon>
        <taxon>Metazoa</taxon>
        <taxon>Ecdysozoa</taxon>
        <taxon>Arthropoda</taxon>
        <taxon>Hexapoda</taxon>
        <taxon>Insecta</taxon>
        <taxon>Pterygota</taxon>
        <taxon>Neoptera</taxon>
        <taxon>Endopterygota</taxon>
        <taxon>Hymenoptera</taxon>
        <taxon>Apocrita</taxon>
        <taxon>Ichneumonoidea</taxon>
        <taxon>Braconidae</taxon>
        <taxon>Opiinae</taxon>
        <taxon>Fopius</taxon>
    </lineage>
</organism>
<reference evidence="6" key="2">
    <citation type="submission" date="2025-04" db="UniProtKB">
        <authorList>
            <consortium name="RefSeq"/>
        </authorList>
    </citation>
    <scope>IDENTIFICATION</scope>
    <source>
        <strain evidence="6">USDA-PBARC FA_bdor</strain>
        <tissue evidence="6">Whole organism</tissue>
    </source>
</reference>
<protein>
    <submittedName>
        <fullName evidence="4">UBP4 protein</fullName>
    </submittedName>
</protein>
<feature type="compositionally biased region" description="Basic and acidic residues" evidence="2">
    <location>
        <begin position="156"/>
        <end position="172"/>
    </location>
</feature>
<sequence>MLSVTTATVHRAMCPGTPQNPGSDRKERSWSCDYDGISKRRRASSSRKNLSLHLSDPLELNIEVSSHPIFPKRTPKSKIPTPKVQSCSINTSKSRKHSVAVLKEEITPSHSLCFNPLYKEASRKAEEISNPSKRPDDEISQAAPLTESPDIPPEEDVNKEPEEKQNEEKIPTEEITEATDANPSPKDEPLLSSSPHPATGGKRKRESESRLSLALKLLKSTDDDANYSQRRPDLDSTVDEPEDKTVIPQPTPEDVVDPQLHDDNWNTEDNWNKLQQEQQWEYNQQDNWVIPYDDHQEIWQNSQSNNWTNWDDGSAPTPADGVFEQVHPEEPYYMTGFPNPPAENRCWLNATLQTIFALPLLDHLGNLDMTKCSKLTKTLMAIQLFWKKGPADKDMTYQTVARFKSQLDILDDSYSSYRQQDVSEFLMKLLNHVKTDCEKIIKEMKSSEQEVETENVPEASSVVKHQRSPQTSTKRSPLTQISPFKSRNSSEAIEGSLPSPKPQESQELEESIQNPIDEFFLLPMMEHYVCQNCRKHRQRNIDNMMLYVDLPDNGSDPIELAAAISKTLEPEDRTLTCGKCKCEEHKLYTTFRKSPNVLIVQINRYGMSDGFVAKMNSIVHIPEELEISSEESINEEKSPQKFVPICTIAHVGSAMDCGHYTSYVKHGDQWFYYNDMSVTPMSTSEALTAAQTTAYLVFFVNVDILNKSSNTGDVTTDEVSR</sequence>
<name>A0A0C9R5M7_9HYME</name>
<evidence type="ECO:0000256" key="1">
    <source>
        <dbReference type="ARBA" id="ARBA00009085"/>
    </source>
</evidence>
<evidence type="ECO:0000313" key="5">
    <source>
        <dbReference type="Proteomes" id="UP000694866"/>
    </source>
</evidence>
<feature type="region of interest" description="Disordered" evidence="2">
    <location>
        <begin position="69"/>
        <end position="96"/>
    </location>
</feature>
<dbReference type="GO" id="GO:0005634">
    <property type="term" value="C:nucleus"/>
    <property type="evidence" value="ECO:0007669"/>
    <property type="project" value="TreeGrafter"/>
</dbReference>
<proteinExistence type="inferred from homology"/>
<dbReference type="Pfam" id="PF00443">
    <property type="entry name" value="UCH"/>
    <property type="match status" value="1"/>
</dbReference>
<dbReference type="PROSITE" id="PS50235">
    <property type="entry name" value="USP_3"/>
    <property type="match status" value="1"/>
</dbReference>
<dbReference type="KEGG" id="fas:105271420"/>
<dbReference type="GO" id="GO:0004843">
    <property type="term" value="F:cysteine-type deubiquitinase activity"/>
    <property type="evidence" value="ECO:0007669"/>
    <property type="project" value="InterPro"/>
</dbReference>
<dbReference type="OrthoDB" id="289038at2759"/>
<feature type="region of interest" description="Disordered" evidence="2">
    <location>
        <begin position="124"/>
        <end position="257"/>
    </location>
</feature>
<dbReference type="EMBL" id="GBYB01008087">
    <property type="protein sequence ID" value="JAG77854.1"/>
    <property type="molecule type" value="Transcribed_RNA"/>
</dbReference>
<dbReference type="PANTHER" id="PTHR24006">
    <property type="entry name" value="UBIQUITIN CARBOXYL-TERMINAL HYDROLASE"/>
    <property type="match status" value="1"/>
</dbReference>
<feature type="compositionally biased region" description="Polar residues" evidence="2">
    <location>
        <begin position="468"/>
        <end position="491"/>
    </location>
</feature>
<evidence type="ECO:0000259" key="3">
    <source>
        <dbReference type="PROSITE" id="PS50235"/>
    </source>
</evidence>
<evidence type="ECO:0000256" key="2">
    <source>
        <dbReference type="SAM" id="MobiDB-lite"/>
    </source>
</evidence>
<gene>
    <name evidence="4" type="primary">UBP4</name>
    <name evidence="6" type="synonym">LOC105271420</name>
    <name evidence="4" type="ORF">g.7414</name>
</gene>
<comment type="similarity">
    <text evidence="1">Belongs to the peptidase C19 family.</text>
</comment>
<feature type="compositionally biased region" description="Polar residues" evidence="2">
    <location>
        <begin position="83"/>
        <end position="92"/>
    </location>
</feature>
<evidence type="ECO:0000313" key="6">
    <source>
        <dbReference type="RefSeq" id="XP_011311270.1"/>
    </source>
</evidence>
<dbReference type="RefSeq" id="XP_011311270.1">
    <property type="nucleotide sequence ID" value="XM_011312968.1"/>
</dbReference>
<feature type="region of interest" description="Disordered" evidence="2">
    <location>
        <begin position="1"/>
        <end position="29"/>
    </location>
</feature>
<dbReference type="CDD" id="cd02257">
    <property type="entry name" value="Peptidase_C19"/>
    <property type="match status" value="1"/>
</dbReference>
<accession>A0A0C9R5M7</accession>
<accession>A0A9R1TKR9</accession>
<dbReference type="Gene3D" id="3.90.70.10">
    <property type="entry name" value="Cysteine proteinases"/>
    <property type="match status" value="1"/>
</dbReference>
<feature type="domain" description="USP" evidence="3">
    <location>
        <begin position="335"/>
        <end position="702"/>
    </location>
</feature>
<dbReference type="AlphaFoldDB" id="A0A0C9R5M7"/>
<feature type="compositionally biased region" description="Basic and acidic residues" evidence="2">
    <location>
        <begin position="124"/>
        <end position="137"/>
    </location>
</feature>
<evidence type="ECO:0000313" key="4">
    <source>
        <dbReference type="EMBL" id="JAG77854.1"/>
    </source>
</evidence>
<dbReference type="InterPro" id="IPR001394">
    <property type="entry name" value="Peptidase_C19_UCH"/>
</dbReference>
<dbReference type="SUPFAM" id="SSF54001">
    <property type="entry name" value="Cysteine proteinases"/>
    <property type="match status" value="1"/>
</dbReference>
<reference evidence="4" key="1">
    <citation type="submission" date="2015-01" db="EMBL/GenBank/DDBJ databases">
        <title>Transcriptome Assembly of Fopius arisanus.</title>
        <authorList>
            <person name="Geib S."/>
        </authorList>
    </citation>
    <scope>NUCLEOTIDE SEQUENCE</scope>
</reference>
<feature type="region of interest" description="Disordered" evidence="2">
    <location>
        <begin position="445"/>
        <end position="510"/>
    </location>
</feature>